<dbReference type="RefSeq" id="WP_245134068.1">
    <property type="nucleotide sequence ID" value="NZ_CP128477.1"/>
</dbReference>
<keyword evidence="1" id="KW-0614">Plasmid</keyword>
<evidence type="ECO:0000313" key="2">
    <source>
        <dbReference type="Proteomes" id="UP001522662"/>
    </source>
</evidence>
<reference evidence="1 2" key="1">
    <citation type="submission" date="2022-03" db="EMBL/GenBank/DDBJ databases">
        <title>Rhizobium SSM4.3 sp. nov., isolated from Sediment (Gouqi Island).</title>
        <authorList>
            <person name="Chen G."/>
        </authorList>
    </citation>
    <scope>NUCLEOTIDE SEQUENCE [LARGE SCALE GENOMIC DNA]</scope>
    <source>
        <strain evidence="1 2">SSM4.3</strain>
        <plasmid evidence="1">unnamed</plasmid>
    </source>
</reference>
<geneLocation type="plasmid" evidence="1">
    <name>unnamed</name>
</geneLocation>
<protein>
    <submittedName>
        <fullName evidence="1">Uncharacterized protein</fullName>
    </submittedName>
</protein>
<accession>A0ABT0CV57</accession>
<proteinExistence type="predicted"/>
<evidence type="ECO:0000313" key="1">
    <source>
        <dbReference type="EMBL" id="MCJ8236819.1"/>
    </source>
</evidence>
<name>A0ABT0CV57_9HYPH</name>
<dbReference type="Proteomes" id="UP001522662">
    <property type="component" value="Unassembled WGS sequence"/>
</dbReference>
<organism evidence="1 2">
    <name type="scientific">Peteryoungia algae</name>
    <dbReference type="NCBI Taxonomy" id="2919917"/>
    <lineage>
        <taxon>Bacteria</taxon>
        <taxon>Pseudomonadati</taxon>
        <taxon>Pseudomonadota</taxon>
        <taxon>Alphaproteobacteria</taxon>
        <taxon>Hyphomicrobiales</taxon>
        <taxon>Rhizobiaceae</taxon>
        <taxon>Peteryoungia</taxon>
    </lineage>
</organism>
<comment type="caution">
    <text evidence="1">The sequence shown here is derived from an EMBL/GenBank/DDBJ whole genome shotgun (WGS) entry which is preliminary data.</text>
</comment>
<keyword evidence="2" id="KW-1185">Reference proteome</keyword>
<dbReference type="EMBL" id="JALAYX010000001">
    <property type="protein sequence ID" value="MCJ8236819.1"/>
    <property type="molecule type" value="Genomic_DNA"/>
</dbReference>
<sequence length="65" mass="7577">MRFAVDTVDESGNDRLYIGTPVEVREDKLHLKLRDGEVKLDVAKIIDWFQIDLSKSGERVDLFQR</sequence>
<gene>
    <name evidence="1" type="ORF">MKJ03_00630</name>
</gene>